<reference evidence="1 2" key="1">
    <citation type="journal article" date="2016" name="Nat. Commun.">
        <title>Ectomycorrhizal ecology is imprinted in the genome of the dominant symbiotic fungus Cenococcum geophilum.</title>
        <authorList>
            <consortium name="DOE Joint Genome Institute"/>
            <person name="Peter M."/>
            <person name="Kohler A."/>
            <person name="Ohm R.A."/>
            <person name="Kuo A."/>
            <person name="Krutzmann J."/>
            <person name="Morin E."/>
            <person name="Arend M."/>
            <person name="Barry K.W."/>
            <person name="Binder M."/>
            <person name="Choi C."/>
            <person name="Clum A."/>
            <person name="Copeland A."/>
            <person name="Grisel N."/>
            <person name="Haridas S."/>
            <person name="Kipfer T."/>
            <person name="LaButti K."/>
            <person name="Lindquist E."/>
            <person name="Lipzen A."/>
            <person name="Maire R."/>
            <person name="Meier B."/>
            <person name="Mihaltcheva S."/>
            <person name="Molinier V."/>
            <person name="Murat C."/>
            <person name="Poggeler S."/>
            <person name="Quandt C.A."/>
            <person name="Sperisen C."/>
            <person name="Tritt A."/>
            <person name="Tisserant E."/>
            <person name="Crous P.W."/>
            <person name="Henrissat B."/>
            <person name="Nehls U."/>
            <person name="Egli S."/>
            <person name="Spatafora J.W."/>
            <person name="Grigoriev I.V."/>
            <person name="Martin F.M."/>
        </authorList>
    </citation>
    <scope>NUCLEOTIDE SEQUENCE [LARGE SCALE GENOMIC DNA]</scope>
    <source>
        <strain evidence="1 2">CBS 207.34</strain>
    </source>
</reference>
<protein>
    <submittedName>
        <fullName evidence="1">Uncharacterized protein</fullName>
    </submittedName>
</protein>
<sequence>MEMAYRTTAPYLPYHTNPAPTNPANPALPYYTLLYPTLSSPLLCPSHPPQSFSPLTMTICYGQVSVLGDHVRLILCNARAIRYRDRRGTLAATQQVSGRAQTARKRAIAAAAVRSSNQPSGAPPSAALPEPVVGGAGWRWRALAGAGWCWLVLAGAGWCRVRDLLPAHPRWLRYCLPRLPRIGSWDAELAGRGNGGTSDHWRHQKATYSRTAATYSRTAPSLPALVVLPALLLAISPTSPPPPTPLP</sequence>
<evidence type="ECO:0000313" key="1">
    <source>
        <dbReference type="EMBL" id="OCL10705.1"/>
    </source>
</evidence>
<name>A0A8E2F516_9PEZI</name>
<accession>A0A8E2F516</accession>
<gene>
    <name evidence="1" type="ORF">AOQ84DRAFT_230424</name>
</gene>
<keyword evidence="2" id="KW-1185">Reference proteome</keyword>
<evidence type="ECO:0000313" key="2">
    <source>
        <dbReference type="Proteomes" id="UP000250140"/>
    </source>
</evidence>
<feature type="non-terminal residue" evidence="1">
    <location>
        <position position="247"/>
    </location>
</feature>
<dbReference type="Proteomes" id="UP000250140">
    <property type="component" value="Unassembled WGS sequence"/>
</dbReference>
<dbReference type="EMBL" id="KV749185">
    <property type="protein sequence ID" value="OCL10705.1"/>
    <property type="molecule type" value="Genomic_DNA"/>
</dbReference>
<proteinExistence type="predicted"/>
<organism evidence="1 2">
    <name type="scientific">Glonium stellatum</name>
    <dbReference type="NCBI Taxonomy" id="574774"/>
    <lineage>
        <taxon>Eukaryota</taxon>
        <taxon>Fungi</taxon>
        <taxon>Dikarya</taxon>
        <taxon>Ascomycota</taxon>
        <taxon>Pezizomycotina</taxon>
        <taxon>Dothideomycetes</taxon>
        <taxon>Pleosporomycetidae</taxon>
        <taxon>Gloniales</taxon>
        <taxon>Gloniaceae</taxon>
        <taxon>Glonium</taxon>
    </lineage>
</organism>
<dbReference type="AlphaFoldDB" id="A0A8E2F516"/>